<reference evidence="3 4" key="1">
    <citation type="submission" date="2018-11" db="EMBL/GenBank/DDBJ databases">
        <title>YIM 102482-1 draft genome.</title>
        <authorList>
            <person name="Li G."/>
            <person name="Jiang Y."/>
        </authorList>
    </citation>
    <scope>NUCLEOTIDE SEQUENCE [LARGE SCALE GENOMIC DNA]</scope>
    <source>
        <strain evidence="3 4">YIM 102482-1</strain>
    </source>
</reference>
<dbReference type="RefSeq" id="WP_124971428.1">
    <property type="nucleotide sequence ID" value="NZ_RQVS01000006.1"/>
</dbReference>
<dbReference type="AlphaFoldDB" id="A0A3P3VVX2"/>
<proteinExistence type="predicted"/>
<dbReference type="GO" id="GO:0005886">
    <property type="term" value="C:plasma membrane"/>
    <property type="evidence" value="ECO:0007669"/>
    <property type="project" value="TreeGrafter"/>
</dbReference>
<name>A0A3P3VVX2_9MICO</name>
<dbReference type="PANTHER" id="PTHR30627">
    <property type="entry name" value="PEPTIDOGLYCAN D,D-TRANSPEPTIDASE"/>
    <property type="match status" value="1"/>
</dbReference>
<dbReference type="Gene3D" id="3.90.1310.10">
    <property type="entry name" value="Penicillin-binding protein 2a (Domain 2)"/>
    <property type="match status" value="1"/>
</dbReference>
<evidence type="ECO:0000259" key="1">
    <source>
        <dbReference type="Pfam" id="PF00905"/>
    </source>
</evidence>
<sequence>MSRNIRLVGIFVLVMFLALFGSSTYIQVFQAQSLAQDDRNTRTLLASYQVQRGPILVDGVPIAYSTPDGTEYMYQRVYANGPLYSAVTGYYSANQGATGIEQAMNAELSGKSDSQFFTSLQRLFTGETPAGAAVELTINPAAQQSAMDALGDQRGAVVAIDPKTGAILAMVSTPTYDPNTLAMHDDEQVIANYNALLENPSNPLFNRGIGGDLNPPGSVFKVIVAAAALEAGIATPDGALPNPNEWQLPGSSHVIYNPNHGAKCGDGDTTTLRMALEQSCNIPFAQLAVQLGDAKLREMAEAFGFNQAFNVPMSSTASVYPEEKLDNAQTALTGFGQFDVRTTPLQMALVSAAISNGGTMMQPNLVKQVLTPSLQVLASPKATEFGAPISDATATALQSMMQGSVDHGVATNAQINGVAVAGKTGTAENGDGEPYSLWFTGFAEVDGQEVAVAVVLEDGGGMGQSGTGNGLAATIGQQVIKAVLEV</sequence>
<organism evidence="3 4">
    <name type="scientific">Gulosibacter macacae</name>
    <dbReference type="NCBI Taxonomy" id="2488791"/>
    <lineage>
        <taxon>Bacteria</taxon>
        <taxon>Bacillati</taxon>
        <taxon>Actinomycetota</taxon>
        <taxon>Actinomycetes</taxon>
        <taxon>Micrococcales</taxon>
        <taxon>Microbacteriaceae</taxon>
        <taxon>Gulosibacter</taxon>
    </lineage>
</organism>
<dbReference type="SUPFAM" id="SSF56601">
    <property type="entry name" value="beta-lactamase/transpeptidase-like"/>
    <property type="match status" value="1"/>
</dbReference>
<dbReference type="InterPro" id="IPR054120">
    <property type="entry name" value="PBPA_dimer"/>
</dbReference>
<dbReference type="Pfam" id="PF21922">
    <property type="entry name" value="PBP_dimer_2"/>
    <property type="match status" value="1"/>
</dbReference>
<dbReference type="GO" id="GO:0071972">
    <property type="term" value="F:peptidoglycan L,D-transpeptidase activity"/>
    <property type="evidence" value="ECO:0007669"/>
    <property type="project" value="TreeGrafter"/>
</dbReference>
<gene>
    <name evidence="3" type="ORF">EG850_05920</name>
</gene>
<feature type="domain" description="Penicillin binding protein A dimerisation" evidence="2">
    <location>
        <begin position="52"/>
        <end position="134"/>
    </location>
</feature>
<protein>
    <submittedName>
        <fullName evidence="3">Penicillin-binding protein 2</fullName>
    </submittedName>
</protein>
<comment type="caution">
    <text evidence="3">The sequence shown here is derived from an EMBL/GenBank/DDBJ whole genome shotgun (WGS) entry which is preliminary data.</text>
</comment>
<dbReference type="InterPro" id="IPR050515">
    <property type="entry name" value="Beta-lactam/transpept"/>
</dbReference>
<evidence type="ECO:0000259" key="2">
    <source>
        <dbReference type="Pfam" id="PF21922"/>
    </source>
</evidence>
<evidence type="ECO:0000313" key="3">
    <source>
        <dbReference type="EMBL" id="RRJ86945.1"/>
    </source>
</evidence>
<dbReference type="Pfam" id="PF00905">
    <property type="entry name" value="Transpeptidase"/>
    <property type="match status" value="1"/>
</dbReference>
<dbReference type="Gene3D" id="3.40.710.10">
    <property type="entry name" value="DD-peptidase/beta-lactamase superfamily"/>
    <property type="match status" value="1"/>
</dbReference>
<dbReference type="PANTHER" id="PTHR30627:SF24">
    <property type="entry name" value="PENICILLIN-BINDING PROTEIN 4B"/>
    <property type="match status" value="1"/>
</dbReference>
<dbReference type="EMBL" id="RQVS01000006">
    <property type="protein sequence ID" value="RRJ86945.1"/>
    <property type="molecule type" value="Genomic_DNA"/>
</dbReference>
<dbReference type="GO" id="GO:0071555">
    <property type="term" value="P:cell wall organization"/>
    <property type="evidence" value="ECO:0007669"/>
    <property type="project" value="TreeGrafter"/>
</dbReference>
<dbReference type="OrthoDB" id="9766847at2"/>
<dbReference type="InterPro" id="IPR001460">
    <property type="entry name" value="PCN-bd_Tpept"/>
</dbReference>
<dbReference type="GO" id="GO:0008658">
    <property type="term" value="F:penicillin binding"/>
    <property type="evidence" value="ECO:0007669"/>
    <property type="project" value="InterPro"/>
</dbReference>
<accession>A0A3P3VVX2</accession>
<dbReference type="InterPro" id="IPR012338">
    <property type="entry name" value="Beta-lactam/transpept-like"/>
</dbReference>
<dbReference type="InterPro" id="IPR036138">
    <property type="entry name" value="PBP_dimer_sf"/>
</dbReference>
<evidence type="ECO:0000313" key="4">
    <source>
        <dbReference type="Proteomes" id="UP000274391"/>
    </source>
</evidence>
<feature type="domain" description="Penicillin-binding protein transpeptidase" evidence="1">
    <location>
        <begin position="155"/>
        <end position="477"/>
    </location>
</feature>
<dbReference type="SUPFAM" id="SSF56519">
    <property type="entry name" value="Penicillin binding protein dimerisation domain"/>
    <property type="match status" value="1"/>
</dbReference>
<dbReference type="Proteomes" id="UP000274391">
    <property type="component" value="Unassembled WGS sequence"/>
</dbReference>
<keyword evidence="4" id="KW-1185">Reference proteome</keyword>